<evidence type="ECO:0000256" key="3">
    <source>
        <dbReference type="ARBA" id="ARBA00023163"/>
    </source>
</evidence>
<keyword evidence="2" id="KW-0238">DNA-binding</keyword>
<reference evidence="5 6" key="2">
    <citation type="submission" date="2024-03" db="EMBL/GenBank/DDBJ databases">
        <title>The Genome Sequence of Enterococcus sp. DIV2402.</title>
        <authorList>
            <consortium name="The Broad Institute Genomics Platform"/>
            <consortium name="The Broad Institute Microbial Omics Core"/>
            <consortium name="The Broad Institute Genomic Center for Infectious Diseases"/>
            <person name="Earl A."/>
            <person name="Manson A."/>
            <person name="Gilmore M."/>
            <person name="Schwartman J."/>
            <person name="Shea T."/>
            <person name="Abouelleil A."/>
            <person name="Cao P."/>
            <person name="Chapman S."/>
            <person name="Cusick C."/>
            <person name="Young S."/>
            <person name="Neafsey D."/>
            <person name="Nusbaum C."/>
            <person name="Birren B."/>
        </authorList>
    </citation>
    <scope>NUCLEOTIDE SEQUENCE [LARGE SCALE GENOMIC DNA]</scope>
    <source>
        <strain evidence="5 6">DIV2402</strain>
    </source>
</reference>
<dbReference type="PROSITE" id="PS51118">
    <property type="entry name" value="HTH_HXLR"/>
    <property type="match status" value="1"/>
</dbReference>
<gene>
    <name evidence="5" type="ORF">DOK78_002007</name>
</gene>
<dbReference type="PANTHER" id="PTHR33204:SF29">
    <property type="entry name" value="TRANSCRIPTIONAL REGULATOR"/>
    <property type="match status" value="1"/>
</dbReference>
<dbReference type="RefSeq" id="WP_207940492.1">
    <property type="nucleotide sequence ID" value="NZ_CP147251.1"/>
</dbReference>
<proteinExistence type="predicted"/>
<evidence type="ECO:0000313" key="5">
    <source>
        <dbReference type="EMBL" id="WYJ77369.1"/>
    </source>
</evidence>
<sequence length="117" mass="13903">MFHYNEKEFYNTKDLAMYAVGGKYKIAIVWAFLEHGTLRLSELTKILPDINQRMIIRQLRELERDQIIHRTIYPVVPPKVDYELTEIGNELSTIVQEICKWGDKYWLALNEKTSNQN</sequence>
<protein>
    <recommendedName>
        <fullName evidence="4">HTH hxlR-type domain-containing protein</fullName>
    </recommendedName>
</protein>
<evidence type="ECO:0000256" key="2">
    <source>
        <dbReference type="ARBA" id="ARBA00023125"/>
    </source>
</evidence>
<evidence type="ECO:0000256" key="1">
    <source>
        <dbReference type="ARBA" id="ARBA00023015"/>
    </source>
</evidence>
<dbReference type="Proteomes" id="UP000664701">
    <property type="component" value="Chromosome"/>
</dbReference>
<keyword evidence="3" id="KW-0804">Transcription</keyword>
<organism evidence="5 6">
    <name type="scientific">Candidatus Enterococcus lowellii</name>
    <dbReference type="NCBI Taxonomy" id="2230877"/>
    <lineage>
        <taxon>Bacteria</taxon>
        <taxon>Bacillati</taxon>
        <taxon>Bacillota</taxon>
        <taxon>Bacilli</taxon>
        <taxon>Lactobacillales</taxon>
        <taxon>Enterococcaceae</taxon>
        <taxon>Enterococcus</taxon>
    </lineage>
</organism>
<keyword evidence="1" id="KW-0805">Transcription regulation</keyword>
<name>A0ABZ2SNK8_9ENTE</name>
<feature type="domain" description="HTH hxlR-type" evidence="4">
    <location>
        <begin position="11"/>
        <end position="110"/>
    </location>
</feature>
<dbReference type="InterPro" id="IPR036388">
    <property type="entry name" value="WH-like_DNA-bd_sf"/>
</dbReference>
<dbReference type="EMBL" id="CP147251">
    <property type="protein sequence ID" value="WYJ77369.1"/>
    <property type="molecule type" value="Genomic_DNA"/>
</dbReference>
<evidence type="ECO:0000259" key="4">
    <source>
        <dbReference type="PROSITE" id="PS51118"/>
    </source>
</evidence>
<dbReference type="Gene3D" id="1.10.10.10">
    <property type="entry name" value="Winged helix-like DNA-binding domain superfamily/Winged helix DNA-binding domain"/>
    <property type="match status" value="1"/>
</dbReference>
<dbReference type="Pfam" id="PF01638">
    <property type="entry name" value="HxlR"/>
    <property type="match status" value="1"/>
</dbReference>
<keyword evidence="6" id="KW-1185">Reference proteome</keyword>
<dbReference type="InterPro" id="IPR036390">
    <property type="entry name" value="WH_DNA-bd_sf"/>
</dbReference>
<reference evidence="5 6" key="1">
    <citation type="submission" date="2021-03" db="EMBL/GenBank/DDBJ databases">
        <authorList>
            <person name="Gilmore M.S."/>
            <person name="Schwartzman J."/>
            <person name="Van Tyne D."/>
            <person name="Martin M."/>
            <person name="Earl A.M."/>
            <person name="Manson A.L."/>
            <person name="Straub T."/>
            <person name="Salamzade R."/>
            <person name="Saavedra J."/>
            <person name="Lebreton F."/>
            <person name="Prichula J."/>
            <person name="Schaufler K."/>
            <person name="Gaca A."/>
            <person name="Sgardioli B."/>
            <person name="Wagenaar J."/>
            <person name="Strong T."/>
        </authorList>
    </citation>
    <scope>NUCLEOTIDE SEQUENCE [LARGE SCALE GENOMIC DNA]</scope>
    <source>
        <strain evidence="5 6">DIV2402</strain>
    </source>
</reference>
<dbReference type="PANTHER" id="PTHR33204">
    <property type="entry name" value="TRANSCRIPTIONAL REGULATOR, MARR FAMILY"/>
    <property type="match status" value="1"/>
</dbReference>
<accession>A0ABZ2SNK8</accession>
<dbReference type="SUPFAM" id="SSF46785">
    <property type="entry name" value="Winged helix' DNA-binding domain"/>
    <property type="match status" value="1"/>
</dbReference>
<dbReference type="InterPro" id="IPR002577">
    <property type="entry name" value="HTH_HxlR"/>
</dbReference>
<evidence type="ECO:0000313" key="6">
    <source>
        <dbReference type="Proteomes" id="UP000664701"/>
    </source>
</evidence>